<evidence type="ECO:0008006" key="3">
    <source>
        <dbReference type="Google" id="ProtNLM"/>
    </source>
</evidence>
<accession>A0A8J3FV26</accession>
<evidence type="ECO:0000313" key="1">
    <source>
        <dbReference type="EMBL" id="GGM48311.1"/>
    </source>
</evidence>
<comment type="caution">
    <text evidence="1">The sequence shown here is derived from an EMBL/GenBank/DDBJ whole genome shotgun (WGS) entry which is preliminary data.</text>
</comment>
<reference evidence="1" key="1">
    <citation type="journal article" date="2014" name="Int. J. Syst. Evol. Microbiol.">
        <title>Complete genome sequence of Corynebacterium casei LMG S-19264T (=DSM 44701T), isolated from a smear-ripened cheese.</title>
        <authorList>
            <consortium name="US DOE Joint Genome Institute (JGI-PGF)"/>
            <person name="Walter F."/>
            <person name="Albersmeier A."/>
            <person name="Kalinowski J."/>
            <person name="Ruckert C."/>
        </authorList>
    </citation>
    <scope>NUCLEOTIDE SEQUENCE</scope>
    <source>
        <strain evidence="1">CGMCC 4.5737</strain>
    </source>
</reference>
<gene>
    <name evidence="1" type="ORF">GCM10012275_19160</name>
</gene>
<protein>
    <recommendedName>
        <fullName evidence="3">PD-(D/E)XK endonuclease-like domain-containing protein</fullName>
    </recommendedName>
</protein>
<dbReference type="Proteomes" id="UP000637578">
    <property type="component" value="Unassembled WGS sequence"/>
</dbReference>
<name>A0A8J3FV26_9PSEU</name>
<sequence>MGQLTTITRGGSRFYVDPITRDKVPSVTSVNGCLPKPFLQHWAARMVAENAVDNLGGLVSIAMNDRSGAVDYLKRAPTRSVQESADTGTAVHDLFERIARGEHVGRVSPEIEPYRRYLVDFHDRYQPRYHFVEDTVWSDRHRYAGSFDFLGDIEEKTVLGDLKTTRSGIHAEVALQLAAYAHADRIITQNGASVDIPEVTGGVVLHVRPEGWSLVPVRIDANVFEFFLHLRRVFDWVHEVAETVKGTPLCQSAASTGSQRRRTH</sequence>
<dbReference type="InterPro" id="IPR011604">
    <property type="entry name" value="PDDEXK-like_dom_sf"/>
</dbReference>
<keyword evidence="2" id="KW-1185">Reference proteome</keyword>
<reference evidence="1" key="2">
    <citation type="submission" date="2020-09" db="EMBL/GenBank/DDBJ databases">
        <authorList>
            <person name="Sun Q."/>
            <person name="Zhou Y."/>
        </authorList>
    </citation>
    <scope>NUCLEOTIDE SEQUENCE</scope>
    <source>
        <strain evidence="1">CGMCC 4.5737</strain>
    </source>
</reference>
<organism evidence="1 2">
    <name type="scientific">Longimycelium tulufanense</name>
    <dbReference type="NCBI Taxonomy" id="907463"/>
    <lineage>
        <taxon>Bacteria</taxon>
        <taxon>Bacillati</taxon>
        <taxon>Actinomycetota</taxon>
        <taxon>Actinomycetes</taxon>
        <taxon>Pseudonocardiales</taxon>
        <taxon>Pseudonocardiaceae</taxon>
        <taxon>Longimycelium</taxon>
    </lineage>
</organism>
<dbReference type="Gene3D" id="3.90.320.10">
    <property type="match status" value="1"/>
</dbReference>
<dbReference type="AlphaFoldDB" id="A0A8J3FV26"/>
<proteinExistence type="predicted"/>
<evidence type="ECO:0000313" key="2">
    <source>
        <dbReference type="Proteomes" id="UP000637578"/>
    </source>
</evidence>
<dbReference type="EMBL" id="BMMK01000006">
    <property type="protein sequence ID" value="GGM48311.1"/>
    <property type="molecule type" value="Genomic_DNA"/>
</dbReference>